<dbReference type="GO" id="GO:0003735">
    <property type="term" value="F:structural constituent of ribosome"/>
    <property type="evidence" value="ECO:0007669"/>
    <property type="project" value="InterPro"/>
</dbReference>
<dbReference type="Pfam" id="PF00831">
    <property type="entry name" value="Ribosomal_L29"/>
    <property type="match status" value="1"/>
</dbReference>
<dbReference type="AlphaFoldDB" id="A0AAE3QMH7"/>
<dbReference type="EMBL" id="JASJOT010000003">
    <property type="protein sequence ID" value="MDJ1492706.1"/>
    <property type="molecule type" value="Genomic_DNA"/>
</dbReference>
<dbReference type="Proteomes" id="UP001228581">
    <property type="component" value="Unassembled WGS sequence"/>
</dbReference>
<dbReference type="GO" id="GO:0005840">
    <property type="term" value="C:ribosome"/>
    <property type="evidence" value="ECO:0007669"/>
    <property type="project" value="UniProtKB-KW"/>
</dbReference>
<comment type="caution">
    <text evidence="6">The sequence shown here is derived from an EMBL/GenBank/DDBJ whole genome shotgun (WGS) entry which is preliminary data.</text>
</comment>
<name>A0AAE3QMH7_9BACT</name>
<dbReference type="InterPro" id="IPR018254">
    <property type="entry name" value="Ribosomal_uL29_CS"/>
</dbReference>
<evidence type="ECO:0000313" key="7">
    <source>
        <dbReference type="EMBL" id="MDJ1492706.1"/>
    </source>
</evidence>
<dbReference type="InterPro" id="IPR036049">
    <property type="entry name" value="Ribosomal_uL29_sf"/>
</dbReference>
<proteinExistence type="inferred from homology"/>
<evidence type="ECO:0000256" key="4">
    <source>
        <dbReference type="ARBA" id="ARBA00035204"/>
    </source>
</evidence>
<protein>
    <recommendedName>
        <fullName evidence="4 5">Large ribosomal subunit protein uL29</fullName>
    </recommendedName>
</protein>
<evidence type="ECO:0000256" key="1">
    <source>
        <dbReference type="ARBA" id="ARBA00009254"/>
    </source>
</evidence>
<evidence type="ECO:0000256" key="5">
    <source>
        <dbReference type="HAMAP-Rule" id="MF_00374"/>
    </source>
</evidence>
<dbReference type="GO" id="GO:1990904">
    <property type="term" value="C:ribonucleoprotein complex"/>
    <property type="evidence" value="ECO:0007669"/>
    <property type="project" value="UniProtKB-KW"/>
</dbReference>
<dbReference type="HAMAP" id="MF_00374">
    <property type="entry name" value="Ribosomal_uL29"/>
    <property type="match status" value="1"/>
</dbReference>
<evidence type="ECO:0000256" key="3">
    <source>
        <dbReference type="ARBA" id="ARBA00023274"/>
    </source>
</evidence>
<organism evidence="6 9">
    <name type="scientific">Xanthocytophaga flava</name>
    <dbReference type="NCBI Taxonomy" id="3048013"/>
    <lineage>
        <taxon>Bacteria</taxon>
        <taxon>Pseudomonadati</taxon>
        <taxon>Bacteroidota</taxon>
        <taxon>Cytophagia</taxon>
        <taxon>Cytophagales</taxon>
        <taxon>Rhodocytophagaceae</taxon>
        <taxon>Xanthocytophaga</taxon>
    </lineage>
</organism>
<evidence type="ECO:0000313" key="8">
    <source>
        <dbReference type="Proteomes" id="UP001228581"/>
    </source>
</evidence>
<dbReference type="EMBL" id="JASJOS010000001">
    <property type="protein sequence ID" value="MDJ1479363.1"/>
    <property type="molecule type" value="Genomic_DNA"/>
</dbReference>
<dbReference type="GO" id="GO:0006412">
    <property type="term" value="P:translation"/>
    <property type="evidence" value="ECO:0007669"/>
    <property type="project" value="UniProtKB-UniRule"/>
</dbReference>
<comment type="similarity">
    <text evidence="1 5">Belongs to the universal ribosomal protein uL29 family.</text>
</comment>
<keyword evidence="2 5" id="KW-0689">Ribosomal protein</keyword>
<dbReference type="Proteomes" id="UP001241110">
    <property type="component" value="Unassembled WGS sequence"/>
</dbReference>
<dbReference type="RefSeq" id="WP_313975473.1">
    <property type="nucleotide sequence ID" value="NZ_JASJOR010000001.1"/>
</dbReference>
<gene>
    <name evidence="5 6" type="primary">rpmC</name>
    <name evidence="6" type="ORF">QNI16_02630</name>
    <name evidence="7" type="ORF">QNI19_07165</name>
</gene>
<dbReference type="NCBIfam" id="TIGR00012">
    <property type="entry name" value="L29"/>
    <property type="match status" value="1"/>
</dbReference>
<keyword evidence="3 5" id="KW-0687">Ribonucleoprotein</keyword>
<accession>A0AAE3QMH7</accession>
<reference evidence="6 8" key="1">
    <citation type="submission" date="2023-05" db="EMBL/GenBank/DDBJ databases">
        <authorList>
            <person name="Zhang X."/>
        </authorList>
    </citation>
    <scope>NUCLEOTIDE SEQUENCE</scope>
    <source>
        <strain evidence="7 8">DM2B3-1</strain>
        <strain evidence="6">YF14B1</strain>
    </source>
</reference>
<evidence type="ECO:0000256" key="2">
    <source>
        <dbReference type="ARBA" id="ARBA00022980"/>
    </source>
</evidence>
<dbReference type="PROSITE" id="PS00579">
    <property type="entry name" value="RIBOSOMAL_L29"/>
    <property type="match status" value="1"/>
</dbReference>
<dbReference type="SUPFAM" id="SSF46561">
    <property type="entry name" value="Ribosomal protein L29 (L29p)"/>
    <property type="match status" value="1"/>
</dbReference>
<keyword evidence="8" id="KW-1185">Reference proteome</keyword>
<evidence type="ECO:0000313" key="9">
    <source>
        <dbReference type="Proteomes" id="UP001241110"/>
    </source>
</evidence>
<dbReference type="CDD" id="cd00427">
    <property type="entry name" value="Ribosomal_L29_HIP"/>
    <property type="match status" value="1"/>
</dbReference>
<dbReference type="Gene3D" id="1.10.287.310">
    <property type="match status" value="1"/>
</dbReference>
<evidence type="ECO:0000313" key="6">
    <source>
        <dbReference type="EMBL" id="MDJ1479363.1"/>
    </source>
</evidence>
<dbReference type="InterPro" id="IPR001854">
    <property type="entry name" value="Ribosomal_uL29"/>
</dbReference>
<sequence length="66" mass="7440">MKNQDIKSLSIEELQSRIGSEAATLQKLKFAHAITPIENPARIRASRRLIAQLNTELRARQIANSK</sequence>